<gene>
    <name evidence="2" type="ORF">ACFQGB_15545</name>
</gene>
<keyword evidence="3" id="KW-1185">Reference proteome</keyword>
<dbReference type="InterPro" id="IPR058463">
    <property type="entry name" value="DUF8150"/>
</dbReference>
<dbReference type="Proteomes" id="UP001596395">
    <property type="component" value="Unassembled WGS sequence"/>
</dbReference>
<organism evidence="2 3">
    <name type="scientific">Halorubellus litoreus</name>
    <dbReference type="NCBI Taxonomy" id="755308"/>
    <lineage>
        <taxon>Archaea</taxon>
        <taxon>Methanobacteriati</taxon>
        <taxon>Methanobacteriota</taxon>
        <taxon>Stenosarchaea group</taxon>
        <taxon>Halobacteria</taxon>
        <taxon>Halobacteriales</taxon>
        <taxon>Halorubellaceae</taxon>
        <taxon>Halorubellus</taxon>
    </lineage>
</organism>
<evidence type="ECO:0000313" key="3">
    <source>
        <dbReference type="Proteomes" id="UP001596395"/>
    </source>
</evidence>
<proteinExistence type="predicted"/>
<dbReference type="AlphaFoldDB" id="A0ABD5VGU3"/>
<protein>
    <submittedName>
        <fullName evidence="2">Uncharacterized protein</fullName>
    </submittedName>
</protein>
<sequence length="105" mass="11452">MSDSSRSDALDAKHRANRASRLEDVKRWVEYVREQPPAVWGAEQNRVVNAQLESARETETPPGHERRVAAFGEAMTAADRESTDAADGGTGDADLVDGEDTPVDE</sequence>
<accession>A0ABD5VGU3</accession>
<feature type="region of interest" description="Disordered" evidence="1">
    <location>
        <begin position="76"/>
        <end position="105"/>
    </location>
</feature>
<evidence type="ECO:0000313" key="2">
    <source>
        <dbReference type="EMBL" id="MFC6954276.1"/>
    </source>
</evidence>
<comment type="caution">
    <text evidence="2">The sequence shown here is derived from an EMBL/GenBank/DDBJ whole genome shotgun (WGS) entry which is preliminary data.</text>
</comment>
<feature type="compositionally biased region" description="Acidic residues" evidence="1">
    <location>
        <begin position="94"/>
        <end position="105"/>
    </location>
</feature>
<dbReference type="Pfam" id="PF26477">
    <property type="entry name" value="DUF8150"/>
    <property type="match status" value="1"/>
</dbReference>
<name>A0ABD5VGU3_9EURY</name>
<dbReference type="RefSeq" id="WP_336351230.1">
    <property type="nucleotide sequence ID" value="NZ_JAZAQL010000003.1"/>
</dbReference>
<dbReference type="EMBL" id="JBHSXN010000003">
    <property type="protein sequence ID" value="MFC6954276.1"/>
    <property type="molecule type" value="Genomic_DNA"/>
</dbReference>
<reference evidence="2 3" key="1">
    <citation type="journal article" date="2019" name="Int. J. Syst. Evol. Microbiol.">
        <title>The Global Catalogue of Microorganisms (GCM) 10K type strain sequencing project: providing services to taxonomists for standard genome sequencing and annotation.</title>
        <authorList>
            <consortium name="The Broad Institute Genomics Platform"/>
            <consortium name="The Broad Institute Genome Sequencing Center for Infectious Disease"/>
            <person name="Wu L."/>
            <person name="Ma J."/>
        </authorList>
    </citation>
    <scope>NUCLEOTIDE SEQUENCE [LARGE SCALE GENOMIC DNA]</scope>
    <source>
        <strain evidence="2 3">GX26</strain>
    </source>
</reference>
<evidence type="ECO:0000256" key="1">
    <source>
        <dbReference type="SAM" id="MobiDB-lite"/>
    </source>
</evidence>